<dbReference type="SUPFAM" id="SSF48113">
    <property type="entry name" value="Heme-dependent peroxidases"/>
    <property type="match status" value="1"/>
</dbReference>
<evidence type="ECO:0000256" key="16">
    <source>
        <dbReference type="PIRSR" id="PIRSR600823-2"/>
    </source>
</evidence>
<feature type="binding site" evidence="17">
    <location>
        <position position="82"/>
    </location>
    <ligand>
        <name>Ca(2+)</name>
        <dbReference type="ChEBI" id="CHEBI:29108"/>
        <label>1</label>
    </ligand>
</feature>
<evidence type="ECO:0000256" key="7">
    <source>
        <dbReference type="ARBA" id="ARBA00022617"/>
    </source>
</evidence>
<evidence type="ECO:0000256" key="9">
    <source>
        <dbReference type="ARBA" id="ARBA00022729"/>
    </source>
</evidence>
<dbReference type="Gene3D" id="1.10.420.10">
    <property type="entry name" value="Peroxidase, domain 2"/>
    <property type="match status" value="1"/>
</dbReference>
<keyword evidence="6 20" id="KW-0575">Peroxidase</keyword>
<evidence type="ECO:0000259" key="21">
    <source>
        <dbReference type="PROSITE" id="PS50873"/>
    </source>
</evidence>
<evidence type="ECO:0000256" key="8">
    <source>
        <dbReference type="ARBA" id="ARBA00022723"/>
    </source>
</evidence>
<dbReference type="EC" id="1.11.1.7" evidence="20"/>
<dbReference type="InterPro" id="IPR010255">
    <property type="entry name" value="Haem_peroxidase_sf"/>
</dbReference>
<comment type="similarity">
    <text evidence="4">Belongs to the peroxidase family. Ascorbate peroxidase subfamily.</text>
</comment>
<keyword evidence="7 20" id="KW-0349">Heme</keyword>
<evidence type="ECO:0000256" key="12">
    <source>
        <dbReference type="ARBA" id="ARBA00023004"/>
    </source>
</evidence>
<evidence type="ECO:0000256" key="10">
    <source>
        <dbReference type="ARBA" id="ARBA00022837"/>
    </source>
</evidence>
<feature type="binding site" evidence="17">
    <location>
        <position position="252"/>
    </location>
    <ligand>
        <name>Ca(2+)</name>
        <dbReference type="ChEBI" id="CHEBI:29108"/>
        <label>2</label>
    </ligand>
</feature>
<keyword evidence="14" id="KW-0325">Glycoprotein</keyword>
<dbReference type="FunFam" id="1.10.520.10:FF:000006">
    <property type="entry name" value="Peroxidase"/>
    <property type="match status" value="1"/>
</dbReference>
<dbReference type="FunFam" id="1.10.420.10:FF:000001">
    <property type="entry name" value="Peroxidase"/>
    <property type="match status" value="1"/>
</dbReference>
<evidence type="ECO:0000256" key="15">
    <source>
        <dbReference type="PIRSR" id="PIRSR600823-1"/>
    </source>
</evidence>
<gene>
    <name evidence="22" type="ORF">KC19_2G195100</name>
</gene>
<proteinExistence type="inferred from homology"/>
<feature type="chain" id="PRO_5035962041" description="Peroxidase" evidence="20">
    <location>
        <begin position="27"/>
        <end position="329"/>
    </location>
</feature>
<keyword evidence="9 20" id="KW-0732">Signal</keyword>
<organism evidence="22 23">
    <name type="scientific">Ceratodon purpureus</name>
    <name type="common">Fire moss</name>
    <name type="synonym">Dicranum purpureum</name>
    <dbReference type="NCBI Taxonomy" id="3225"/>
    <lineage>
        <taxon>Eukaryota</taxon>
        <taxon>Viridiplantae</taxon>
        <taxon>Streptophyta</taxon>
        <taxon>Embryophyta</taxon>
        <taxon>Bryophyta</taxon>
        <taxon>Bryophytina</taxon>
        <taxon>Bryopsida</taxon>
        <taxon>Dicranidae</taxon>
        <taxon>Pseudoditrichales</taxon>
        <taxon>Ditrichaceae</taxon>
        <taxon>Ceratodon</taxon>
    </lineage>
</organism>
<keyword evidence="23" id="KW-1185">Reference proteome</keyword>
<feature type="binding site" evidence="17">
    <location>
        <position position="249"/>
    </location>
    <ligand>
        <name>Ca(2+)</name>
        <dbReference type="ChEBI" id="CHEBI:29108"/>
        <label>2</label>
    </ligand>
</feature>
<dbReference type="EMBL" id="CM026422">
    <property type="protein sequence ID" value="KAG0587835.1"/>
    <property type="molecule type" value="Genomic_DNA"/>
</dbReference>
<keyword evidence="11 20" id="KW-0560">Oxidoreductase</keyword>
<dbReference type="InterPro" id="IPR033905">
    <property type="entry name" value="Secretory_peroxidase"/>
</dbReference>
<evidence type="ECO:0000256" key="11">
    <source>
        <dbReference type="ARBA" id="ARBA00023002"/>
    </source>
</evidence>
<dbReference type="CDD" id="cd00693">
    <property type="entry name" value="secretory_peroxidase"/>
    <property type="match status" value="1"/>
</dbReference>
<evidence type="ECO:0000256" key="2">
    <source>
        <dbReference type="ARBA" id="ARBA00002322"/>
    </source>
</evidence>
<accession>A0A8T0IXC2</accession>
<feature type="binding site" description="axial binding residue" evidence="17">
    <location>
        <position position="197"/>
    </location>
    <ligand>
        <name>heme b</name>
        <dbReference type="ChEBI" id="CHEBI:60344"/>
    </ligand>
    <ligandPart>
        <name>Fe</name>
        <dbReference type="ChEBI" id="CHEBI:18248"/>
    </ligandPart>
</feature>
<dbReference type="Gene3D" id="1.10.520.10">
    <property type="match status" value="1"/>
</dbReference>
<dbReference type="GO" id="GO:0020037">
    <property type="term" value="F:heme binding"/>
    <property type="evidence" value="ECO:0007669"/>
    <property type="project" value="UniProtKB-UniRule"/>
</dbReference>
<evidence type="ECO:0000313" key="23">
    <source>
        <dbReference type="Proteomes" id="UP000822688"/>
    </source>
</evidence>
<dbReference type="GO" id="GO:0005576">
    <property type="term" value="C:extracellular region"/>
    <property type="evidence" value="ECO:0007669"/>
    <property type="project" value="UniProtKB-SubCell"/>
</dbReference>
<sequence>MVNARVSFCFVALVVVAVLSCQGVESAVPLQVGYYSNSCPDAETIVLETLQRLIDEDPEEGPGIPATLLRLHFHDCFVRGCDASVLLDVPKSEKTAPPNARLLGFEAVDAIKSALEEKCPGVVSCADILAFAARDSVSITFGPDYAVPSGRRDGNVSIASEASKFLPDAQSNVTQLVANFANQGLSKEEMVVLSGAHTIGDAACHHVDSRIYNYPSKDGVDPNIPADYAKKLKKKCRERGLKTRTFDLDFTTDLQFDTEYYNNLAVKKGMLVSDQALYTDASTRVMVEKYRKTAAFFDAFAKAMVKMGNIRVLTDTDGQIRTNCRAVNK</sequence>
<dbReference type="PROSITE" id="PS50873">
    <property type="entry name" value="PEROXIDASE_4"/>
    <property type="match status" value="1"/>
</dbReference>
<dbReference type="PROSITE" id="PS51257">
    <property type="entry name" value="PROKAR_LIPOPROTEIN"/>
    <property type="match status" value="1"/>
</dbReference>
<feature type="active site" description="Proton acceptor" evidence="15">
    <location>
        <position position="74"/>
    </location>
</feature>
<dbReference type="InterPro" id="IPR002016">
    <property type="entry name" value="Haem_peroxidase"/>
</dbReference>
<comment type="cofactor">
    <cofactor evidence="17 20">
        <name>heme b</name>
        <dbReference type="ChEBI" id="CHEBI:60344"/>
    </cofactor>
    <text evidence="17 20">Binds 1 heme b (iron(II)-protoporphyrin IX) group per subunit.</text>
</comment>
<feature type="disulfide bond" evidence="19">
    <location>
        <begin position="76"/>
        <end position="81"/>
    </location>
</feature>
<comment type="similarity">
    <text evidence="20">Belongs to the peroxidase family. Classical plant (class III) peroxidase subfamily.</text>
</comment>
<comment type="function">
    <text evidence="2">Removal of H(2)O(2), oxidation of toxic reductants, biosynthesis and degradation of lignin, suberization, auxin catabolism, response to environmental stresses such as wounding, pathogen attack and oxidative stress. These functions might be dependent on each isozyme/isoform in each plant tissue.</text>
</comment>
<dbReference type="InterPro" id="IPR019793">
    <property type="entry name" value="Peroxidases_heam-ligand_BS"/>
</dbReference>
<keyword evidence="8 17" id="KW-0479">Metal-binding</keyword>
<evidence type="ECO:0000256" key="14">
    <source>
        <dbReference type="ARBA" id="ARBA00023180"/>
    </source>
</evidence>
<dbReference type="AlphaFoldDB" id="A0A8T0IXC2"/>
<dbReference type="GO" id="GO:0046872">
    <property type="term" value="F:metal ion binding"/>
    <property type="evidence" value="ECO:0007669"/>
    <property type="project" value="UniProtKB-UniRule"/>
</dbReference>
<dbReference type="PROSITE" id="PS00435">
    <property type="entry name" value="PEROXIDASE_1"/>
    <property type="match status" value="1"/>
</dbReference>
<evidence type="ECO:0000256" key="5">
    <source>
        <dbReference type="ARBA" id="ARBA00022525"/>
    </source>
</evidence>
<evidence type="ECO:0000256" key="13">
    <source>
        <dbReference type="ARBA" id="ARBA00023157"/>
    </source>
</evidence>
<feature type="signal peptide" evidence="20">
    <location>
        <begin position="1"/>
        <end position="26"/>
    </location>
</feature>
<keyword evidence="5 20" id="KW-0964">Secreted</keyword>
<feature type="disulfide bond" evidence="19">
    <location>
        <begin position="204"/>
        <end position="236"/>
    </location>
</feature>
<keyword evidence="13 19" id="KW-1015">Disulfide bond</keyword>
<keyword evidence="20" id="KW-0376">Hydrogen peroxide</keyword>
<comment type="subcellular location">
    <subcellularLocation>
        <location evidence="3 20">Secreted</location>
    </subcellularLocation>
</comment>
<comment type="catalytic activity">
    <reaction evidence="1 20">
        <text>2 a phenolic donor + H2O2 = 2 a phenolic radical donor + 2 H2O</text>
        <dbReference type="Rhea" id="RHEA:56136"/>
        <dbReference type="ChEBI" id="CHEBI:15377"/>
        <dbReference type="ChEBI" id="CHEBI:16240"/>
        <dbReference type="ChEBI" id="CHEBI:139520"/>
        <dbReference type="ChEBI" id="CHEBI:139521"/>
        <dbReference type="EC" id="1.11.1.7"/>
    </reaction>
</comment>
<feature type="binding site" evidence="17">
    <location>
        <position position="78"/>
    </location>
    <ligand>
        <name>Ca(2+)</name>
        <dbReference type="ChEBI" id="CHEBI:29108"/>
        <label>1</label>
    </ligand>
</feature>
<name>A0A8T0IXC2_CERPU</name>
<dbReference type="Pfam" id="PF00141">
    <property type="entry name" value="peroxidase"/>
    <property type="match status" value="1"/>
</dbReference>
<protein>
    <recommendedName>
        <fullName evidence="20">Peroxidase</fullName>
        <ecNumber evidence="20">1.11.1.7</ecNumber>
    </recommendedName>
</protein>
<evidence type="ECO:0000256" key="1">
    <source>
        <dbReference type="ARBA" id="ARBA00000189"/>
    </source>
</evidence>
<feature type="disulfide bond" evidence="19">
    <location>
        <begin position="39"/>
        <end position="119"/>
    </location>
</feature>
<dbReference type="PRINTS" id="PR00458">
    <property type="entry name" value="PEROXIDASE"/>
</dbReference>
<feature type="binding site" evidence="17">
    <location>
        <position position="93"/>
    </location>
    <ligand>
        <name>Ca(2+)</name>
        <dbReference type="ChEBI" id="CHEBI:29108"/>
        <label>1</label>
    </ligand>
</feature>
<evidence type="ECO:0000256" key="4">
    <source>
        <dbReference type="ARBA" id="ARBA00006873"/>
    </source>
</evidence>
<evidence type="ECO:0000256" key="20">
    <source>
        <dbReference type="RuleBase" id="RU362060"/>
    </source>
</evidence>
<keyword evidence="12 17" id="KW-0408">Iron</keyword>
<evidence type="ECO:0000256" key="19">
    <source>
        <dbReference type="PIRSR" id="PIRSR600823-5"/>
    </source>
</evidence>
<comment type="caution">
    <text evidence="22">The sequence shown here is derived from an EMBL/GenBank/DDBJ whole genome shotgun (WGS) entry which is preliminary data.</text>
</comment>
<feature type="binding site" evidence="17">
    <location>
        <position position="257"/>
    </location>
    <ligand>
        <name>Ca(2+)</name>
        <dbReference type="ChEBI" id="CHEBI:29108"/>
        <label>2</label>
    </ligand>
</feature>
<evidence type="ECO:0000313" key="22">
    <source>
        <dbReference type="EMBL" id="KAG0587835.1"/>
    </source>
</evidence>
<dbReference type="Proteomes" id="UP000822688">
    <property type="component" value="Chromosome 2"/>
</dbReference>
<dbReference type="GO" id="GO:0140825">
    <property type="term" value="F:lactoperoxidase activity"/>
    <property type="evidence" value="ECO:0007669"/>
    <property type="project" value="UniProtKB-EC"/>
</dbReference>
<keyword evidence="10 17" id="KW-0106">Calcium</keyword>
<dbReference type="PANTHER" id="PTHR31235">
    <property type="entry name" value="PEROXIDASE 25-RELATED"/>
    <property type="match status" value="1"/>
</dbReference>
<evidence type="ECO:0000256" key="17">
    <source>
        <dbReference type="PIRSR" id="PIRSR600823-3"/>
    </source>
</evidence>
<dbReference type="GO" id="GO:0042744">
    <property type="term" value="P:hydrogen peroxide catabolic process"/>
    <property type="evidence" value="ECO:0007669"/>
    <property type="project" value="UniProtKB-KW"/>
</dbReference>
<evidence type="ECO:0000256" key="18">
    <source>
        <dbReference type="PIRSR" id="PIRSR600823-4"/>
    </source>
</evidence>
<feature type="site" description="Transition state stabilizer" evidence="18">
    <location>
        <position position="70"/>
    </location>
</feature>
<reference evidence="22" key="1">
    <citation type="submission" date="2020-06" db="EMBL/GenBank/DDBJ databases">
        <title>WGS assembly of Ceratodon purpureus strain R40.</title>
        <authorList>
            <person name="Carey S.B."/>
            <person name="Jenkins J."/>
            <person name="Shu S."/>
            <person name="Lovell J.T."/>
            <person name="Sreedasyam A."/>
            <person name="Maumus F."/>
            <person name="Tiley G.P."/>
            <person name="Fernandez-Pozo N."/>
            <person name="Barry K."/>
            <person name="Chen C."/>
            <person name="Wang M."/>
            <person name="Lipzen A."/>
            <person name="Daum C."/>
            <person name="Saski C.A."/>
            <person name="Payton A.C."/>
            <person name="Mcbreen J.C."/>
            <person name="Conrad R.E."/>
            <person name="Kollar L.M."/>
            <person name="Olsson S."/>
            <person name="Huttunen S."/>
            <person name="Landis J.B."/>
            <person name="Wickett N.J."/>
            <person name="Johnson M.G."/>
            <person name="Rensing S.A."/>
            <person name="Grimwood J."/>
            <person name="Schmutz J."/>
            <person name="Mcdaniel S.F."/>
        </authorList>
    </citation>
    <scope>NUCLEOTIDE SEQUENCE</scope>
    <source>
        <strain evidence="22">R40</strain>
    </source>
</reference>
<feature type="binding site" evidence="17">
    <location>
        <position position="198"/>
    </location>
    <ligand>
        <name>Ca(2+)</name>
        <dbReference type="ChEBI" id="CHEBI:29108"/>
        <label>2</label>
    </ligand>
</feature>
<evidence type="ECO:0000256" key="6">
    <source>
        <dbReference type="ARBA" id="ARBA00022559"/>
    </source>
</evidence>
<dbReference type="InterPro" id="IPR000823">
    <property type="entry name" value="Peroxidase_pln"/>
</dbReference>
<feature type="binding site" evidence="16">
    <location>
        <position position="167"/>
    </location>
    <ligand>
        <name>substrate</name>
    </ligand>
</feature>
<feature type="disulfide bond" evidence="19">
    <location>
        <begin position="125"/>
        <end position="324"/>
    </location>
</feature>
<feature type="binding site" evidence="17">
    <location>
        <position position="84"/>
    </location>
    <ligand>
        <name>Ca(2+)</name>
        <dbReference type="ChEBI" id="CHEBI:29108"/>
        <label>1</label>
    </ligand>
</feature>
<feature type="binding site" evidence="17">
    <location>
        <position position="80"/>
    </location>
    <ligand>
        <name>Ca(2+)</name>
        <dbReference type="ChEBI" id="CHEBI:29108"/>
        <label>1</label>
    </ligand>
</feature>
<comment type="cofactor">
    <cofactor evidence="17 20">
        <name>Ca(2+)</name>
        <dbReference type="ChEBI" id="CHEBI:29108"/>
    </cofactor>
    <text evidence="17 20">Binds 2 calcium ions per subunit.</text>
</comment>
<evidence type="ECO:0000256" key="3">
    <source>
        <dbReference type="ARBA" id="ARBA00004613"/>
    </source>
</evidence>
<feature type="domain" description="Plant heme peroxidase family profile" evidence="21">
    <location>
        <begin position="29"/>
        <end position="328"/>
    </location>
</feature>
<feature type="binding site" evidence="17">
    <location>
        <position position="75"/>
    </location>
    <ligand>
        <name>Ca(2+)</name>
        <dbReference type="ChEBI" id="CHEBI:29108"/>
        <label>1</label>
    </ligand>
</feature>
<dbReference type="GO" id="GO:0006979">
    <property type="term" value="P:response to oxidative stress"/>
    <property type="evidence" value="ECO:0007669"/>
    <property type="project" value="UniProtKB-UniRule"/>
</dbReference>
<dbReference type="PRINTS" id="PR00461">
    <property type="entry name" value="PLPEROXIDASE"/>
</dbReference>